<keyword evidence="10" id="KW-1185">Reference proteome</keyword>
<dbReference type="Pfam" id="PF04607">
    <property type="entry name" value="RelA_SpoT"/>
    <property type="match status" value="1"/>
</dbReference>
<evidence type="ECO:0000313" key="9">
    <source>
        <dbReference type="EMBL" id="AOT72197.1"/>
    </source>
</evidence>
<evidence type="ECO:0000256" key="4">
    <source>
        <dbReference type="ARBA" id="ARBA00022679"/>
    </source>
</evidence>
<organism evidence="9 10">
    <name type="scientific">Geosporobacter ferrireducens</name>
    <dbReference type="NCBI Taxonomy" id="1424294"/>
    <lineage>
        <taxon>Bacteria</taxon>
        <taxon>Bacillati</taxon>
        <taxon>Bacillota</taxon>
        <taxon>Clostridia</taxon>
        <taxon>Peptostreptococcales</taxon>
        <taxon>Thermotaleaceae</taxon>
        <taxon>Geosporobacter</taxon>
    </lineage>
</organism>
<dbReference type="InterPro" id="IPR007685">
    <property type="entry name" value="RelA_SpoT"/>
</dbReference>
<dbReference type="EMBL" id="CP017269">
    <property type="protein sequence ID" value="AOT72197.1"/>
    <property type="molecule type" value="Genomic_DNA"/>
</dbReference>
<dbReference type="InterPro" id="IPR052366">
    <property type="entry name" value="GTP_Pyrophosphokinase"/>
</dbReference>
<dbReference type="OrthoDB" id="9789634at2"/>
<feature type="domain" description="RelA/SpoT" evidence="8">
    <location>
        <begin position="45"/>
        <end position="168"/>
    </location>
</feature>
<dbReference type="GO" id="GO:0005524">
    <property type="term" value="F:ATP binding"/>
    <property type="evidence" value="ECO:0007669"/>
    <property type="project" value="UniProtKB-KW"/>
</dbReference>
<dbReference type="STRING" id="1424294.Gferi_23225"/>
<evidence type="ECO:0000256" key="2">
    <source>
        <dbReference type="ARBA" id="ARBA00007476"/>
    </source>
</evidence>
<evidence type="ECO:0000256" key="1">
    <source>
        <dbReference type="ARBA" id="ARBA00004976"/>
    </source>
</evidence>
<dbReference type="UniPathway" id="UPA00908">
    <property type="reaction ID" value="UER00884"/>
</dbReference>
<evidence type="ECO:0000256" key="7">
    <source>
        <dbReference type="ARBA" id="ARBA00022840"/>
    </source>
</evidence>
<evidence type="ECO:0000256" key="6">
    <source>
        <dbReference type="ARBA" id="ARBA00022777"/>
    </source>
</evidence>
<dbReference type="GO" id="GO:0016301">
    <property type="term" value="F:kinase activity"/>
    <property type="evidence" value="ECO:0007669"/>
    <property type="project" value="UniProtKB-KW"/>
</dbReference>
<proteinExistence type="inferred from homology"/>
<evidence type="ECO:0000259" key="8">
    <source>
        <dbReference type="SMART" id="SM00954"/>
    </source>
</evidence>
<dbReference type="Gene3D" id="1.10.287.860">
    <property type="entry name" value="Nucleotidyltransferase"/>
    <property type="match status" value="1"/>
</dbReference>
<comment type="subunit">
    <text evidence="3">Homotetramer.</text>
</comment>
<sequence length="267" mass="31711">MQIRQWNKILIPYEQAVEELKVKFKGIRTELREINEYSPIEFVTGRVKTVSSILEKAKKYNVPDDQIEEKIEDIAGIRIMCQFVDDIYSVIELIRQRDEKDLKVLYEKDYLHNEKESGYRSYHVIIEYPVQTAYGQKKILAEIQIRTLAMNFWATIEHSLHYKYKENIPERIRERLKKAAEAAHRLDEEMWEIRDEVINAQKLFEVKSNTVSSIVNNIQLLNLIGRKGEAREFQEKFEALWEKGNVGDLKELLHTIKYVVARFQAFD</sequence>
<keyword evidence="5" id="KW-0547">Nucleotide-binding</keyword>
<dbReference type="InterPro" id="IPR043519">
    <property type="entry name" value="NT_sf"/>
</dbReference>
<protein>
    <submittedName>
        <fullName evidence="9">GTP pyrophosphokinase</fullName>
    </submittedName>
</protein>
<keyword evidence="7" id="KW-0067">ATP-binding</keyword>
<dbReference type="AlphaFoldDB" id="A0A1D8GMU2"/>
<dbReference type="PANTHER" id="PTHR47837:SF1">
    <property type="entry name" value="GTP PYROPHOSPHOKINASE YJBM"/>
    <property type="match status" value="1"/>
</dbReference>
<dbReference type="CDD" id="cd05399">
    <property type="entry name" value="NT_Rel-Spo_like"/>
    <property type="match status" value="1"/>
</dbReference>
<reference evidence="9 10" key="1">
    <citation type="submission" date="2016-09" db="EMBL/GenBank/DDBJ databases">
        <title>Genomic analysis reveals versatility of anaerobic energy metabolism of Geosporobacter ferrireducens IRF9 of phylum Firmicutes.</title>
        <authorList>
            <person name="Kim S.-J."/>
        </authorList>
    </citation>
    <scope>NUCLEOTIDE SEQUENCE [LARGE SCALE GENOMIC DNA]</scope>
    <source>
        <strain evidence="9 10">IRF9</strain>
    </source>
</reference>
<dbReference type="SUPFAM" id="SSF81301">
    <property type="entry name" value="Nucleotidyltransferase"/>
    <property type="match status" value="1"/>
</dbReference>
<accession>A0A1D8GMU2</accession>
<dbReference type="PANTHER" id="PTHR47837">
    <property type="entry name" value="GTP PYROPHOSPHOKINASE YJBM"/>
    <property type="match status" value="1"/>
</dbReference>
<dbReference type="Gene3D" id="3.30.460.10">
    <property type="entry name" value="Beta Polymerase, domain 2"/>
    <property type="match status" value="1"/>
</dbReference>
<evidence type="ECO:0000313" key="10">
    <source>
        <dbReference type="Proteomes" id="UP000095743"/>
    </source>
</evidence>
<dbReference type="FunFam" id="3.30.460.10:FF:000012">
    <property type="entry name" value="GTP pyrophosphokinase YjbM"/>
    <property type="match status" value="1"/>
</dbReference>
<evidence type="ECO:0000256" key="5">
    <source>
        <dbReference type="ARBA" id="ARBA00022741"/>
    </source>
</evidence>
<dbReference type="GO" id="GO:0015970">
    <property type="term" value="P:guanosine tetraphosphate biosynthetic process"/>
    <property type="evidence" value="ECO:0007669"/>
    <property type="project" value="UniProtKB-UniPathway"/>
</dbReference>
<comment type="similarity">
    <text evidence="2">Belongs to the RelA/SpoT family.</text>
</comment>
<keyword evidence="4" id="KW-0808">Transferase</keyword>
<dbReference type="KEGG" id="gfe:Gferi_23225"/>
<keyword evidence="6 9" id="KW-0418">Kinase</keyword>
<name>A0A1D8GMU2_9FIRM</name>
<dbReference type="Proteomes" id="UP000095743">
    <property type="component" value="Chromosome"/>
</dbReference>
<evidence type="ECO:0000256" key="3">
    <source>
        <dbReference type="ARBA" id="ARBA00011881"/>
    </source>
</evidence>
<gene>
    <name evidence="9" type="ORF">Gferi_23225</name>
</gene>
<comment type="pathway">
    <text evidence="1">Purine metabolism; ppGpp biosynthesis; ppGpp from GTP: step 1/2.</text>
</comment>
<dbReference type="RefSeq" id="WP_069980512.1">
    <property type="nucleotide sequence ID" value="NZ_CP017269.1"/>
</dbReference>
<dbReference type="SMART" id="SM00954">
    <property type="entry name" value="RelA_SpoT"/>
    <property type="match status" value="1"/>
</dbReference>